<sequence>MMLWRIIVALLLTVPRWALAVCSSGPIVSTTTGNVRGIRRVLLGDRGVDCFTGIPYGRAPVGLRRFRRPEPAEPWSNTLDATRLAPACMQTPAVDARKLPFQDPKSATSGISEDCLFLNIWTPRRDLSEKLNVMVYLFGGTLITGSTPDGAVLAAYGDVVVVTINYRLGAFGFLYGGTEDVPGNQGLYDQALALTWVRDNVDRFNGNPDSMTLFGESSGASSVVFHLLSPMTRSMVHRAIVQSGGVDRRDLVGKDSDMLDRAHKLAKFLGCSGGANSTGKLSGDTVNCIRATNASELSVTERLLIDGKNTFFQPIFGDAFMPVEPRLATFPGDKDVLIGQVESEGATYISQYFRDTFSASQPSRKINKVEMTYFFGKTFPSLNLPSLKKVQDKYMGHLQDFDYDALRQALVDARGDARIVCST</sequence>
<accession>A0AC60PTF1</accession>
<evidence type="ECO:0000313" key="2">
    <source>
        <dbReference type="Proteomes" id="UP000805193"/>
    </source>
</evidence>
<evidence type="ECO:0000313" key="1">
    <source>
        <dbReference type="EMBL" id="KAG0423850.1"/>
    </source>
</evidence>
<name>A0AC60PTF1_IXOPE</name>
<reference evidence="1 2" key="1">
    <citation type="journal article" date="2020" name="Cell">
        <title>Large-Scale Comparative Analyses of Tick Genomes Elucidate Their Genetic Diversity and Vector Capacities.</title>
        <authorList>
            <consortium name="Tick Genome and Microbiome Consortium (TIGMIC)"/>
            <person name="Jia N."/>
            <person name="Wang J."/>
            <person name="Shi W."/>
            <person name="Du L."/>
            <person name="Sun Y."/>
            <person name="Zhan W."/>
            <person name="Jiang J.F."/>
            <person name="Wang Q."/>
            <person name="Zhang B."/>
            <person name="Ji P."/>
            <person name="Bell-Sakyi L."/>
            <person name="Cui X.M."/>
            <person name="Yuan T.T."/>
            <person name="Jiang B.G."/>
            <person name="Yang W.F."/>
            <person name="Lam T.T."/>
            <person name="Chang Q.C."/>
            <person name="Ding S.J."/>
            <person name="Wang X.J."/>
            <person name="Zhu J.G."/>
            <person name="Ruan X.D."/>
            <person name="Zhao L."/>
            <person name="Wei J.T."/>
            <person name="Ye R.Z."/>
            <person name="Que T.C."/>
            <person name="Du C.H."/>
            <person name="Zhou Y.H."/>
            <person name="Cheng J.X."/>
            <person name="Dai P.F."/>
            <person name="Guo W.B."/>
            <person name="Han X.H."/>
            <person name="Huang E.J."/>
            <person name="Li L.F."/>
            <person name="Wei W."/>
            <person name="Gao Y.C."/>
            <person name="Liu J.Z."/>
            <person name="Shao H.Z."/>
            <person name="Wang X."/>
            <person name="Wang C.C."/>
            <person name="Yang T.C."/>
            <person name="Huo Q.B."/>
            <person name="Li W."/>
            <person name="Chen H.Y."/>
            <person name="Chen S.E."/>
            <person name="Zhou L.G."/>
            <person name="Ni X.B."/>
            <person name="Tian J.H."/>
            <person name="Sheng Y."/>
            <person name="Liu T."/>
            <person name="Pan Y.S."/>
            <person name="Xia L.Y."/>
            <person name="Li J."/>
            <person name="Zhao F."/>
            <person name="Cao W.C."/>
        </authorList>
    </citation>
    <scope>NUCLEOTIDE SEQUENCE [LARGE SCALE GENOMIC DNA]</scope>
    <source>
        <strain evidence="1">Iper-2018</strain>
    </source>
</reference>
<gene>
    <name evidence="1" type="ORF">HPB47_000398</name>
</gene>
<comment type="caution">
    <text evidence="1">The sequence shown here is derived from an EMBL/GenBank/DDBJ whole genome shotgun (WGS) entry which is preliminary data.</text>
</comment>
<dbReference type="EMBL" id="JABSTQ010010049">
    <property type="protein sequence ID" value="KAG0423850.1"/>
    <property type="molecule type" value="Genomic_DNA"/>
</dbReference>
<keyword evidence="2" id="KW-1185">Reference proteome</keyword>
<proteinExistence type="predicted"/>
<feature type="non-terminal residue" evidence="1">
    <location>
        <position position="423"/>
    </location>
</feature>
<protein>
    <submittedName>
        <fullName evidence="1">Uncharacterized protein</fullName>
    </submittedName>
</protein>
<dbReference type="Proteomes" id="UP000805193">
    <property type="component" value="Unassembled WGS sequence"/>
</dbReference>
<organism evidence="1 2">
    <name type="scientific">Ixodes persulcatus</name>
    <name type="common">Taiga tick</name>
    <dbReference type="NCBI Taxonomy" id="34615"/>
    <lineage>
        <taxon>Eukaryota</taxon>
        <taxon>Metazoa</taxon>
        <taxon>Ecdysozoa</taxon>
        <taxon>Arthropoda</taxon>
        <taxon>Chelicerata</taxon>
        <taxon>Arachnida</taxon>
        <taxon>Acari</taxon>
        <taxon>Parasitiformes</taxon>
        <taxon>Ixodida</taxon>
        <taxon>Ixodoidea</taxon>
        <taxon>Ixodidae</taxon>
        <taxon>Ixodinae</taxon>
        <taxon>Ixodes</taxon>
    </lineage>
</organism>